<dbReference type="Proteomes" id="UP000185860">
    <property type="component" value="Unassembled WGS sequence"/>
</dbReference>
<evidence type="ECO:0008006" key="4">
    <source>
        <dbReference type="Google" id="ProtNLM"/>
    </source>
</evidence>
<comment type="caution">
    <text evidence="2">The sequence shown here is derived from an EMBL/GenBank/DDBJ whole genome shotgun (WGS) entry which is preliminary data.</text>
</comment>
<name>A0A1U7IQS4_9CYAN</name>
<dbReference type="EMBL" id="MRCE01000004">
    <property type="protein sequence ID" value="OKH39760.1"/>
    <property type="molecule type" value="Genomic_DNA"/>
</dbReference>
<gene>
    <name evidence="2" type="ORF">NIES2119_05800</name>
</gene>
<feature type="region of interest" description="Disordered" evidence="1">
    <location>
        <begin position="81"/>
        <end position="138"/>
    </location>
</feature>
<proteinExistence type="predicted"/>
<evidence type="ECO:0000313" key="2">
    <source>
        <dbReference type="EMBL" id="OKH39760.1"/>
    </source>
</evidence>
<protein>
    <recommendedName>
        <fullName evidence="4">Outer membrane protein beta-barrel domain-containing protein</fullName>
    </recommendedName>
</protein>
<reference evidence="2 3" key="1">
    <citation type="submission" date="2016-11" db="EMBL/GenBank/DDBJ databases">
        <title>Draft Genome Sequences of Nine Cyanobacterial Strains from Diverse Habitats.</title>
        <authorList>
            <person name="Zhu T."/>
            <person name="Hou S."/>
            <person name="Lu X."/>
            <person name="Hess W.R."/>
        </authorList>
    </citation>
    <scope>NUCLEOTIDE SEQUENCE [LARGE SCALE GENOMIC DNA]</scope>
    <source>
        <strain evidence="2 3">IAM M-71</strain>
    </source>
</reference>
<accession>A0A1U7IQS4</accession>
<dbReference type="STRING" id="454136.NIES2119_05800"/>
<dbReference type="AlphaFoldDB" id="A0A1U7IQS4"/>
<sequence>MKIKTQLLLSEEDRSHKPKNKLLKLSFLSTVFLILTTGLCTTPNFASATESVNPETDNEAITNTPTDLANPELWDSIVINPAPTSADNQPSTTAGDLPIVERTKNGITSSDPTISASTEKQTETPIEAPKPTDSATTSQTTNNWHFLIQPYLYLPISAYGDATVRGFRADFAKDASDIFSTVKDVFEFGILGRAEAWTPNYRWGFLLNGEYLAVGNSNSYTRPNPNRFLNLALDRIEQRIQARADAVLSSQIADYLRGRLDGRVRQELEARLGARLDDIIPSEFRSELDAEAWTVDLAVAYRFFNQSQVNPKGANSEFDLGPLVVDLIGGMRIGGVNGDLEIDTNLGGGGDYSRSITLVKPLVGARFRYNFSPYLAGVVGGTVAGFNISGLGLNWEALAGLDWKFSGNTSVGIGYRFAYLGYNTGSGNDEFDISLYSNGPYFTLTFRF</sequence>
<dbReference type="OrthoDB" id="6555107at2"/>
<dbReference type="RefSeq" id="WP_073592482.1">
    <property type="nucleotide sequence ID" value="NZ_MRCE01000004.1"/>
</dbReference>
<organism evidence="2 3">
    <name type="scientific">[Phormidium ambiguum] IAM M-71</name>
    <dbReference type="NCBI Taxonomy" id="454136"/>
    <lineage>
        <taxon>Bacteria</taxon>
        <taxon>Bacillati</taxon>
        <taxon>Cyanobacteriota</taxon>
        <taxon>Cyanophyceae</taxon>
        <taxon>Oscillatoriophycideae</taxon>
        <taxon>Aerosakkonematales</taxon>
        <taxon>Aerosakkonemataceae</taxon>
        <taxon>Floridanema</taxon>
    </lineage>
</organism>
<evidence type="ECO:0000256" key="1">
    <source>
        <dbReference type="SAM" id="MobiDB-lite"/>
    </source>
</evidence>
<feature type="compositionally biased region" description="Polar residues" evidence="1">
    <location>
        <begin position="105"/>
        <end position="119"/>
    </location>
</feature>
<feature type="compositionally biased region" description="Polar residues" evidence="1">
    <location>
        <begin position="82"/>
        <end position="94"/>
    </location>
</feature>
<evidence type="ECO:0000313" key="3">
    <source>
        <dbReference type="Proteomes" id="UP000185860"/>
    </source>
</evidence>
<dbReference type="SUPFAM" id="SSF56925">
    <property type="entry name" value="OMPA-like"/>
    <property type="match status" value="1"/>
</dbReference>
<dbReference type="InterPro" id="IPR011250">
    <property type="entry name" value="OMP/PagP_B-barrel"/>
</dbReference>